<accession>A0AAD7SMK1</accession>
<dbReference type="AlphaFoldDB" id="A0AAD7SMK1"/>
<evidence type="ECO:0000313" key="2">
    <source>
        <dbReference type="Proteomes" id="UP001221898"/>
    </source>
</evidence>
<dbReference type="Proteomes" id="UP001221898">
    <property type="component" value="Unassembled WGS sequence"/>
</dbReference>
<proteinExistence type="predicted"/>
<dbReference type="EMBL" id="JAINUG010000048">
    <property type="protein sequence ID" value="KAJ8405444.1"/>
    <property type="molecule type" value="Genomic_DNA"/>
</dbReference>
<protein>
    <submittedName>
        <fullName evidence="1">Uncharacterized protein</fullName>
    </submittedName>
</protein>
<organism evidence="1 2">
    <name type="scientific">Aldrovandia affinis</name>
    <dbReference type="NCBI Taxonomy" id="143900"/>
    <lineage>
        <taxon>Eukaryota</taxon>
        <taxon>Metazoa</taxon>
        <taxon>Chordata</taxon>
        <taxon>Craniata</taxon>
        <taxon>Vertebrata</taxon>
        <taxon>Euteleostomi</taxon>
        <taxon>Actinopterygii</taxon>
        <taxon>Neopterygii</taxon>
        <taxon>Teleostei</taxon>
        <taxon>Notacanthiformes</taxon>
        <taxon>Halosauridae</taxon>
        <taxon>Aldrovandia</taxon>
    </lineage>
</organism>
<reference evidence="1" key="1">
    <citation type="journal article" date="2023" name="Science">
        <title>Genome structures resolve the early diversification of teleost fishes.</title>
        <authorList>
            <person name="Parey E."/>
            <person name="Louis A."/>
            <person name="Montfort J."/>
            <person name="Bouchez O."/>
            <person name="Roques C."/>
            <person name="Iampietro C."/>
            <person name="Lluch J."/>
            <person name="Castinel A."/>
            <person name="Donnadieu C."/>
            <person name="Desvignes T."/>
            <person name="Floi Bucao C."/>
            <person name="Jouanno E."/>
            <person name="Wen M."/>
            <person name="Mejri S."/>
            <person name="Dirks R."/>
            <person name="Jansen H."/>
            <person name="Henkel C."/>
            <person name="Chen W.J."/>
            <person name="Zahm M."/>
            <person name="Cabau C."/>
            <person name="Klopp C."/>
            <person name="Thompson A.W."/>
            <person name="Robinson-Rechavi M."/>
            <person name="Braasch I."/>
            <person name="Lecointre G."/>
            <person name="Bobe J."/>
            <person name="Postlethwait J.H."/>
            <person name="Berthelot C."/>
            <person name="Roest Crollius H."/>
            <person name="Guiguen Y."/>
        </authorList>
    </citation>
    <scope>NUCLEOTIDE SEQUENCE</scope>
    <source>
        <strain evidence="1">NC1722</strain>
    </source>
</reference>
<sequence length="107" mass="12357">MGTLLLELFWAAFTVRVLKHYRTALALPGWLVAPPQPSYCPPLFLHYVSLLFRSWVLSIFPFIPGSVCICITHFLDRKLLHVLPILMPICRLRWDSAESAAWHSLRL</sequence>
<gene>
    <name evidence="1" type="ORF">AAFF_G00319170</name>
</gene>
<comment type="caution">
    <text evidence="1">The sequence shown here is derived from an EMBL/GenBank/DDBJ whole genome shotgun (WGS) entry which is preliminary data.</text>
</comment>
<name>A0AAD7SMK1_9TELE</name>
<evidence type="ECO:0000313" key="1">
    <source>
        <dbReference type="EMBL" id="KAJ8405444.1"/>
    </source>
</evidence>
<keyword evidence="2" id="KW-1185">Reference proteome</keyword>